<protein>
    <submittedName>
        <fullName evidence="1">Capsular polysaccharide export protein</fullName>
    </submittedName>
</protein>
<dbReference type="Pfam" id="PF05159">
    <property type="entry name" value="Capsule_synth"/>
    <property type="match status" value="1"/>
</dbReference>
<evidence type="ECO:0000313" key="1">
    <source>
        <dbReference type="EMBL" id="NIJ08576.1"/>
    </source>
</evidence>
<evidence type="ECO:0000313" key="2">
    <source>
        <dbReference type="Proteomes" id="UP000727456"/>
    </source>
</evidence>
<accession>A0ABX0TY65</accession>
<dbReference type="Proteomes" id="UP000727456">
    <property type="component" value="Unassembled WGS sequence"/>
</dbReference>
<comment type="caution">
    <text evidence="1">The sequence shown here is derived from an EMBL/GenBank/DDBJ whole genome shotgun (WGS) entry which is preliminary data.</text>
</comment>
<sequence length="441" mass="48402">MGGQDTRPGSAGDGEQRRFLFLQGLAGPFFSLLGRRLAEHGHAVHRINFNGGDRVYWRQGHATDYRGNLDRWPSFFSRFIQARGITDLVLFGDCRPLHKVAIGIAKNAGLQIHVFEEGYIRPDFVTVERGGVNGHSSLWRDPDAYLQAARSLPPLPEFPGVPSSFGRRAREDVIYNLSAIALRPLFPGYKTHRPWSIVTEYAGWIRRLIGAKGAALRSRAVLDRVQASGKRYFIFPLQLDDDSQIRVHSHYGGIQPAIDEVLDSFAAHAPEDVLLLVKGHPLDNGLIDWGDRIRDGAARRGIADRVPYVEEGDIDQIVRGAAGLVTVNSTTGTLSLRHGVPTIVLGHAVYDVPRITHSGPLSRFWASPQPPETEVFDAFRRVLIDRCLVHGGYFSDEGLEMLVSGSAARIEAAAPGAVQVRATAAKPEIRTAIGRAAPARG</sequence>
<dbReference type="EMBL" id="JAAOZC010000005">
    <property type="protein sequence ID" value="NIJ08576.1"/>
    <property type="molecule type" value="Genomic_DNA"/>
</dbReference>
<proteinExistence type="predicted"/>
<dbReference type="CDD" id="cd16441">
    <property type="entry name" value="beta_Kdo_transferase_KpsS"/>
    <property type="match status" value="1"/>
</dbReference>
<gene>
    <name evidence="1" type="ORF">FHS31_002197</name>
</gene>
<keyword evidence="2" id="KW-1185">Reference proteome</keyword>
<dbReference type="RefSeq" id="WP_167073426.1">
    <property type="nucleotide sequence ID" value="NZ_JAAOZC010000005.1"/>
</dbReference>
<dbReference type="InterPro" id="IPR007833">
    <property type="entry name" value="Capsule_polysaccharide_synth"/>
</dbReference>
<name>A0ABX0TY65_9SPHN</name>
<reference evidence="1 2" key="1">
    <citation type="submission" date="2020-03" db="EMBL/GenBank/DDBJ databases">
        <title>Genomic Encyclopedia of Type Strains, Phase III (KMG-III): the genomes of soil and plant-associated and newly described type strains.</title>
        <authorList>
            <person name="Whitman W."/>
        </authorList>
    </citation>
    <scope>NUCLEOTIDE SEQUENCE [LARGE SCALE GENOMIC DNA]</scope>
    <source>
        <strain evidence="1 2">CECT 8804</strain>
    </source>
</reference>
<organism evidence="1 2">
    <name type="scientific">Sphingomonas vulcanisoli</name>
    <dbReference type="NCBI Taxonomy" id="1658060"/>
    <lineage>
        <taxon>Bacteria</taxon>
        <taxon>Pseudomonadati</taxon>
        <taxon>Pseudomonadota</taxon>
        <taxon>Alphaproteobacteria</taxon>
        <taxon>Sphingomonadales</taxon>
        <taxon>Sphingomonadaceae</taxon>
        <taxon>Sphingomonas</taxon>
    </lineage>
</organism>